<feature type="region of interest" description="Disordered" evidence="1">
    <location>
        <begin position="22"/>
        <end position="71"/>
    </location>
</feature>
<dbReference type="RefSeq" id="WP_202102704.1">
    <property type="nucleotide sequence ID" value="NZ_JAERTY010000004.1"/>
</dbReference>
<evidence type="ECO:0000313" key="3">
    <source>
        <dbReference type="Proteomes" id="UP000625283"/>
    </source>
</evidence>
<keyword evidence="3" id="KW-1185">Reference proteome</keyword>
<name>A0ABS1R2P9_9SPHI</name>
<proteinExistence type="predicted"/>
<accession>A0ABS1R2P9</accession>
<gene>
    <name evidence="2" type="ORF">JKG61_09350</name>
</gene>
<comment type="caution">
    <text evidence="2">The sequence shown here is derived from an EMBL/GenBank/DDBJ whole genome shotgun (WGS) entry which is preliminary data.</text>
</comment>
<dbReference type="Proteomes" id="UP000625283">
    <property type="component" value="Unassembled WGS sequence"/>
</dbReference>
<protein>
    <submittedName>
        <fullName evidence="2">Uncharacterized protein</fullName>
    </submittedName>
</protein>
<dbReference type="PROSITE" id="PS51257">
    <property type="entry name" value="PROKAR_LIPOPROTEIN"/>
    <property type="match status" value="1"/>
</dbReference>
<dbReference type="EMBL" id="JAERTY010000004">
    <property type="protein sequence ID" value="MBL1408953.1"/>
    <property type="molecule type" value="Genomic_DNA"/>
</dbReference>
<evidence type="ECO:0000256" key="1">
    <source>
        <dbReference type="SAM" id="MobiDB-lite"/>
    </source>
</evidence>
<evidence type="ECO:0000313" key="2">
    <source>
        <dbReference type="EMBL" id="MBL1408953.1"/>
    </source>
</evidence>
<sequence length="71" mass="7944">MKKINRYFLITITSVIWMTGCKGPQKDTSGKPGPVTESDKSRYNLNPTDELRYGTLDSADQDSTDTLKDSL</sequence>
<reference evidence="2 3" key="1">
    <citation type="submission" date="2021-01" db="EMBL/GenBank/DDBJ databases">
        <title>C459-1 draft genome sequence.</title>
        <authorList>
            <person name="Zhang X.-F."/>
        </authorList>
    </citation>
    <scope>NUCLEOTIDE SEQUENCE [LARGE SCALE GENOMIC DNA]</scope>
    <source>
        <strain evidence="3">C459-1</strain>
    </source>
</reference>
<organism evidence="2 3">
    <name type="scientific">Sphingobacterium faecale</name>
    <dbReference type="NCBI Taxonomy" id="2803775"/>
    <lineage>
        <taxon>Bacteria</taxon>
        <taxon>Pseudomonadati</taxon>
        <taxon>Bacteroidota</taxon>
        <taxon>Sphingobacteriia</taxon>
        <taxon>Sphingobacteriales</taxon>
        <taxon>Sphingobacteriaceae</taxon>
        <taxon>Sphingobacterium</taxon>
    </lineage>
</organism>